<keyword evidence="5 8" id="KW-0812">Transmembrane</keyword>
<evidence type="ECO:0000256" key="5">
    <source>
        <dbReference type="ARBA" id="ARBA00022692"/>
    </source>
</evidence>
<evidence type="ECO:0000256" key="8">
    <source>
        <dbReference type="SAM" id="Phobius"/>
    </source>
</evidence>
<evidence type="ECO:0000313" key="10">
    <source>
        <dbReference type="Proteomes" id="UP000002008"/>
    </source>
</evidence>
<dbReference type="GO" id="GO:0010041">
    <property type="term" value="P:response to iron(III) ion"/>
    <property type="evidence" value="ECO:0000318"/>
    <property type="project" value="GO_Central"/>
</dbReference>
<reference evidence="10" key="1">
    <citation type="journal article" date="2011" name="BMC Genomics">
        <title>Complete genome sequence of the filamentous anoxygenic phototrophic bacterium Chloroflexus aurantiacus.</title>
        <authorList>
            <person name="Tang K.H."/>
            <person name="Barry K."/>
            <person name="Chertkov O."/>
            <person name="Dalin E."/>
            <person name="Han C.S."/>
            <person name="Hauser L.J."/>
            <person name="Honchak B.M."/>
            <person name="Karbach L.E."/>
            <person name="Land M.L."/>
            <person name="Lapidus A."/>
            <person name="Larimer F.W."/>
            <person name="Mikhailova N."/>
            <person name="Pitluck S."/>
            <person name="Pierson B.K."/>
            <person name="Blankenship R.E."/>
        </authorList>
    </citation>
    <scope>NUCLEOTIDE SEQUENCE [LARGE SCALE GENOMIC DNA]</scope>
    <source>
        <strain evidence="10">ATCC 29366 / DSM 635 / J-10-fl</strain>
    </source>
</reference>
<gene>
    <name evidence="9" type="ordered locus">Caur_2335</name>
</gene>
<dbReference type="GO" id="GO:0016763">
    <property type="term" value="F:pentosyltransferase activity"/>
    <property type="evidence" value="ECO:0000318"/>
    <property type="project" value="GO_Central"/>
</dbReference>
<dbReference type="PANTHER" id="PTHR33908:SF3">
    <property type="entry name" value="UNDECAPRENYL PHOSPHATE-ALPHA-4-AMINO-4-DEOXY-L-ARABINOSE ARABINOSYL TRANSFERASE"/>
    <property type="match status" value="1"/>
</dbReference>
<dbReference type="EnsemblBacteria" id="ABY35544">
    <property type="protein sequence ID" value="ABY35544"/>
    <property type="gene ID" value="Caur_2335"/>
</dbReference>
<dbReference type="PATRIC" id="fig|324602.8.peg.2644"/>
<evidence type="ECO:0008006" key="11">
    <source>
        <dbReference type="Google" id="ProtNLM"/>
    </source>
</evidence>
<dbReference type="AlphaFoldDB" id="A9WGL2"/>
<evidence type="ECO:0000256" key="2">
    <source>
        <dbReference type="ARBA" id="ARBA00022475"/>
    </source>
</evidence>
<feature type="transmembrane region" description="Helical" evidence="8">
    <location>
        <begin position="377"/>
        <end position="396"/>
    </location>
</feature>
<keyword evidence="2" id="KW-1003">Cell membrane</keyword>
<dbReference type="InterPro" id="IPR050297">
    <property type="entry name" value="LipidA_mod_glycosyltrf_83"/>
</dbReference>
<dbReference type="GO" id="GO:0009103">
    <property type="term" value="P:lipopolysaccharide biosynthetic process"/>
    <property type="evidence" value="ECO:0007669"/>
    <property type="project" value="UniProtKB-ARBA"/>
</dbReference>
<keyword evidence="7 8" id="KW-0472">Membrane</keyword>
<dbReference type="eggNOG" id="COG1807">
    <property type="taxonomic scope" value="Bacteria"/>
</dbReference>
<evidence type="ECO:0000256" key="4">
    <source>
        <dbReference type="ARBA" id="ARBA00022679"/>
    </source>
</evidence>
<evidence type="ECO:0000256" key="6">
    <source>
        <dbReference type="ARBA" id="ARBA00022989"/>
    </source>
</evidence>
<feature type="transmembrane region" description="Helical" evidence="8">
    <location>
        <begin position="428"/>
        <end position="449"/>
    </location>
</feature>
<feature type="transmembrane region" description="Helical" evidence="8">
    <location>
        <begin position="149"/>
        <end position="171"/>
    </location>
</feature>
<feature type="transmembrane region" description="Helical" evidence="8">
    <location>
        <begin position="125"/>
        <end position="143"/>
    </location>
</feature>
<dbReference type="EMBL" id="CP000909">
    <property type="protein sequence ID" value="ABY35544.1"/>
    <property type="molecule type" value="Genomic_DNA"/>
</dbReference>
<feature type="transmembrane region" description="Helical" evidence="8">
    <location>
        <begin position="54"/>
        <end position="75"/>
    </location>
</feature>
<feature type="transmembrane region" description="Helical" evidence="8">
    <location>
        <begin position="351"/>
        <end position="370"/>
    </location>
</feature>
<evidence type="ECO:0000256" key="1">
    <source>
        <dbReference type="ARBA" id="ARBA00004651"/>
    </source>
</evidence>
<evidence type="ECO:0000256" key="3">
    <source>
        <dbReference type="ARBA" id="ARBA00022676"/>
    </source>
</evidence>
<comment type="subcellular location">
    <subcellularLocation>
        <location evidence="1">Cell membrane</location>
        <topology evidence="1">Multi-pass membrane protein</topology>
    </subcellularLocation>
</comment>
<organism evidence="9 10">
    <name type="scientific">Chloroflexus aurantiacus (strain ATCC 29366 / DSM 635 / J-10-fl)</name>
    <dbReference type="NCBI Taxonomy" id="324602"/>
    <lineage>
        <taxon>Bacteria</taxon>
        <taxon>Bacillati</taxon>
        <taxon>Chloroflexota</taxon>
        <taxon>Chloroflexia</taxon>
        <taxon>Chloroflexales</taxon>
        <taxon>Chloroflexineae</taxon>
        <taxon>Chloroflexaceae</taxon>
        <taxon>Chloroflexus</taxon>
    </lineage>
</organism>
<accession>A9WGL2</accession>
<dbReference type="Proteomes" id="UP000002008">
    <property type="component" value="Chromosome"/>
</dbReference>
<name>A9WGL2_CHLAA</name>
<dbReference type="KEGG" id="cau:Caur_2335"/>
<feature type="transmembrane region" description="Helical" evidence="8">
    <location>
        <begin position="178"/>
        <end position="195"/>
    </location>
</feature>
<evidence type="ECO:0000256" key="7">
    <source>
        <dbReference type="ARBA" id="ARBA00023136"/>
    </source>
</evidence>
<feature type="transmembrane region" description="Helical" evidence="8">
    <location>
        <begin position="402"/>
        <end position="421"/>
    </location>
</feature>
<dbReference type="GO" id="GO:0005886">
    <property type="term" value="C:plasma membrane"/>
    <property type="evidence" value="ECO:0000318"/>
    <property type="project" value="GO_Central"/>
</dbReference>
<keyword evidence="3" id="KW-0328">Glycosyltransferase</keyword>
<keyword evidence="6 8" id="KW-1133">Transmembrane helix</keyword>
<feature type="transmembrane region" description="Helical" evidence="8">
    <location>
        <begin position="225"/>
        <end position="241"/>
    </location>
</feature>
<keyword evidence="4" id="KW-0808">Transferase</keyword>
<feature type="transmembrane region" description="Helical" evidence="8">
    <location>
        <begin position="201"/>
        <end position="218"/>
    </location>
</feature>
<dbReference type="PANTHER" id="PTHR33908">
    <property type="entry name" value="MANNOSYLTRANSFERASE YKCB-RELATED"/>
    <property type="match status" value="1"/>
</dbReference>
<sequence>MYRTGVIIRHTNFLIAHRQHQNSSAMANLPLPTTETHTPAGQAWWHKPLSGTGWLSRLTFGELLLLAGSLLLYLYTRLTDLTSFPIYFFCDEAIHSVLARDLIANGFRDGEGTLFPTYFRNVEKWNLGLSVYLHALSIILFGFEPSVWMTRATSVIASVLAPVGIALLLRFGYHSRRWWLGILVLCTLPAWFLHSRTAFETVLMVACYAVFLATYVLYRFYDDRWLVVVILFGAATFYSYANGQGVMLVSGVLLLISDLRYHLSRSPQRIGIASIAILLAAIPWLRFRWLHPEALFEHFRSLNSYWIQSIPLTEKLQRFGSLYLQGLDPRYWFWPNTVDLDRHRFPDAGHLPLFLLPFIAIGLVVCLWRWRDVRYRLPLIALLAAPFSGALVGPAITRMLAMVIPATLLAVIGLDMLLAFLSHSRQRFVTVILGVILVISSLTMTHYAILGGPLWFRDYGLNGMQYGAQQLFGETIPALLDRDPHIILRISPTWANNPNSFASFFLTPAQQRRIEFINIDAYRYQRRDLDRQRDVFIMTAGEYWLAQQSGKFILSPPEQIIPYPDGQPGFYVVRLEYVANIDEILAAERAERQRLVEIPYTLEGQSVVVAHSPFDIGSVPNLFDGEPLTLARGFEANPLVIELRFTNPRPLRQVGLTLGSMDLDLRVTVTTPDGETKTFNQSYRGLPPDPTVYLDIPELLSAQQVRLEILQVGVGEPAHVHVREVMLK</sequence>
<protein>
    <recommendedName>
        <fullName evidence="11">Glycosyltransferase RgtA/B/C/D-like domain-containing protein</fullName>
    </recommendedName>
</protein>
<keyword evidence="10" id="KW-1185">Reference proteome</keyword>
<feature type="transmembrane region" description="Helical" evidence="8">
    <location>
        <begin position="270"/>
        <end position="287"/>
    </location>
</feature>
<dbReference type="STRING" id="324602.Caur_2335"/>
<proteinExistence type="predicted"/>
<dbReference type="InParanoid" id="A9WGL2"/>
<evidence type="ECO:0000313" key="9">
    <source>
        <dbReference type="EMBL" id="ABY35544.1"/>
    </source>
</evidence>
<dbReference type="HOGENOM" id="CLU_401534_0_0_0"/>